<evidence type="ECO:0000256" key="1">
    <source>
        <dbReference type="SAM" id="SignalP"/>
    </source>
</evidence>
<reference evidence="3" key="1">
    <citation type="submission" date="2017-01" db="EMBL/GenBank/DDBJ databases">
        <authorList>
            <person name="Varghese N."/>
            <person name="Submissions S."/>
        </authorList>
    </citation>
    <scope>NUCLEOTIDE SEQUENCE [LARGE SCALE GENOMIC DNA]</scope>
    <source>
        <strain evidence="3">DSM 21054</strain>
    </source>
</reference>
<dbReference type="AlphaFoldDB" id="A0A1N7LTR7"/>
<evidence type="ECO:0000313" key="3">
    <source>
        <dbReference type="Proteomes" id="UP000186917"/>
    </source>
</evidence>
<dbReference type="STRING" id="477680.SAMN05421788_1011118"/>
<dbReference type="Proteomes" id="UP000186917">
    <property type="component" value="Unassembled WGS sequence"/>
</dbReference>
<sequence length="166" mass="18905">MKRLSYAMCFLTIVLVQTTAFSQSTCDEVKKENEYLRKALKITTPVKTATSLNIDFNLIKAEGNKKEQTVTLTLTIVNHEANQRVNFNNAKAIDTEGNEYETYEISIGSSSSSNTVYTDTPVKTTIRFKKVLPSTLIFKLIPINYYHENKSGVVTFEYKDIPIDWK</sequence>
<dbReference type="OrthoDB" id="673149at2"/>
<proteinExistence type="predicted"/>
<name>A0A1N7LTR7_9BACT</name>
<keyword evidence="3" id="KW-1185">Reference proteome</keyword>
<evidence type="ECO:0000313" key="2">
    <source>
        <dbReference type="EMBL" id="SIS77164.1"/>
    </source>
</evidence>
<feature type="signal peptide" evidence="1">
    <location>
        <begin position="1"/>
        <end position="22"/>
    </location>
</feature>
<accession>A0A1N7LTR7</accession>
<dbReference type="RefSeq" id="WP_144263977.1">
    <property type="nucleotide sequence ID" value="NZ_AP017422.1"/>
</dbReference>
<keyword evidence="1" id="KW-0732">Signal</keyword>
<evidence type="ECO:0008006" key="4">
    <source>
        <dbReference type="Google" id="ProtNLM"/>
    </source>
</evidence>
<dbReference type="EMBL" id="FTOR01000001">
    <property type="protein sequence ID" value="SIS77164.1"/>
    <property type="molecule type" value="Genomic_DNA"/>
</dbReference>
<protein>
    <recommendedName>
        <fullName evidence="4">DUF4352 domain-containing protein</fullName>
    </recommendedName>
</protein>
<feature type="chain" id="PRO_5012907606" description="DUF4352 domain-containing protein" evidence="1">
    <location>
        <begin position="23"/>
        <end position="166"/>
    </location>
</feature>
<gene>
    <name evidence="2" type="ORF">SAMN05421788_1011118</name>
</gene>
<organism evidence="2 3">
    <name type="scientific">Filimonas lacunae</name>
    <dbReference type="NCBI Taxonomy" id="477680"/>
    <lineage>
        <taxon>Bacteria</taxon>
        <taxon>Pseudomonadati</taxon>
        <taxon>Bacteroidota</taxon>
        <taxon>Chitinophagia</taxon>
        <taxon>Chitinophagales</taxon>
        <taxon>Chitinophagaceae</taxon>
        <taxon>Filimonas</taxon>
    </lineage>
</organism>